<evidence type="ECO:0000256" key="4">
    <source>
        <dbReference type="ARBA" id="ARBA00010617"/>
    </source>
</evidence>
<keyword evidence="7" id="KW-0256">Endoplasmic reticulum</keyword>
<keyword evidence="16" id="KW-1185">Reference proteome</keyword>
<evidence type="ECO:0000256" key="9">
    <source>
        <dbReference type="ARBA" id="ARBA00023002"/>
    </source>
</evidence>
<dbReference type="GO" id="GO:0020037">
    <property type="term" value="F:heme binding"/>
    <property type="evidence" value="ECO:0007669"/>
    <property type="project" value="InterPro"/>
</dbReference>
<dbReference type="PANTHER" id="PTHR24292">
    <property type="entry name" value="CYTOCHROME P450"/>
    <property type="match status" value="1"/>
</dbReference>
<evidence type="ECO:0000256" key="6">
    <source>
        <dbReference type="ARBA" id="ARBA00022723"/>
    </source>
</evidence>
<keyword evidence="10 13" id="KW-0408">Iron</keyword>
<dbReference type="InterPro" id="IPR013141">
    <property type="entry name" value="Conotoxin-I_CS"/>
</dbReference>
<evidence type="ECO:0000256" key="7">
    <source>
        <dbReference type="ARBA" id="ARBA00022824"/>
    </source>
</evidence>
<evidence type="ECO:0000256" key="10">
    <source>
        <dbReference type="ARBA" id="ARBA00023004"/>
    </source>
</evidence>
<keyword evidence="5 13" id="KW-0349">Heme</keyword>
<comment type="subcellular location">
    <subcellularLocation>
        <location evidence="3">Endoplasmic reticulum membrane</location>
        <topology evidence="3">Peripheral membrane protein</topology>
    </subcellularLocation>
    <subcellularLocation>
        <location evidence="2">Microsome membrane</location>
        <topology evidence="2">Peripheral membrane protein</topology>
    </subcellularLocation>
</comment>
<dbReference type="AlphaFoldDB" id="A0A226F3G6"/>
<dbReference type="InterPro" id="IPR002401">
    <property type="entry name" value="Cyt_P450_E_grp-I"/>
</dbReference>
<feature type="transmembrane region" description="Helical" evidence="14">
    <location>
        <begin position="6"/>
        <end position="27"/>
    </location>
</feature>
<dbReference type="Pfam" id="PF00067">
    <property type="entry name" value="p450"/>
    <property type="match status" value="1"/>
</dbReference>
<accession>A0A226F3G6</accession>
<keyword evidence="12 14" id="KW-0472">Membrane</keyword>
<evidence type="ECO:0000256" key="8">
    <source>
        <dbReference type="ARBA" id="ARBA00022848"/>
    </source>
</evidence>
<evidence type="ECO:0000256" key="11">
    <source>
        <dbReference type="ARBA" id="ARBA00023033"/>
    </source>
</evidence>
<dbReference type="PANTHER" id="PTHR24292:SF102">
    <property type="entry name" value="CYTOCHROME P450 FAMILY-RELATED"/>
    <property type="match status" value="1"/>
</dbReference>
<comment type="caution">
    <text evidence="15">The sequence shown here is derived from an EMBL/GenBank/DDBJ whole genome shotgun (WGS) entry which is preliminary data.</text>
</comment>
<protein>
    <submittedName>
        <fullName evidence="15">Cytochrome P450 3A31</fullName>
    </submittedName>
</protein>
<dbReference type="GO" id="GO:0005506">
    <property type="term" value="F:iron ion binding"/>
    <property type="evidence" value="ECO:0007669"/>
    <property type="project" value="InterPro"/>
</dbReference>
<organism evidence="15 16">
    <name type="scientific">Folsomia candida</name>
    <name type="common">Springtail</name>
    <dbReference type="NCBI Taxonomy" id="158441"/>
    <lineage>
        <taxon>Eukaryota</taxon>
        <taxon>Metazoa</taxon>
        <taxon>Ecdysozoa</taxon>
        <taxon>Arthropoda</taxon>
        <taxon>Hexapoda</taxon>
        <taxon>Collembola</taxon>
        <taxon>Entomobryomorpha</taxon>
        <taxon>Isotomoidea</taxon>
        <taxon>Isotomidae</taxon>
        <taxon>Proisotominae</taxon>
        <taxon>Folsomia</taxon>
    </lineage>
</organism>
<evidence type="ECO:0000256" key="14">
    <source>
        <dbReference type="SAM" id="Phobius"/>
    </source>
</evidence>
<dbReference type="STRING" id="158441.A0A226F3G6"/>
<feature type="transmembrane region" description="Helical" evidence="14">
    <location>
        <begin position="556"/>
        <end position="580"/>
    </location>
</feature>
<evidence type="ECO:0000256" key="13">
    <source>
        <dbReference type="PIRSR" id="PIRSR602401-1"/>
    </source>
</evidence>
<dbReference type="GO" id="GO:0004497">
    <property type="term" value="F:monooxygenase activity"/>
    <property type="evidence" value="ECO:0007669"/>
    <property type="project" value="UniProtKB-KW"/>
</dbReference>
<evidence type="ECO:0000313" key="15">
    <source>
        <dbReference type="EMBL" id="OXA63466.1"/>
    </source>
</evidence>
<dbReference type="OrthoDB" id="8251073at2759"/>
<sequence length="706" mass="80942">MELLGFQVSTFPVLLTLFLAGLTYFIWSRKRILNQWSGMGIPGPKPDFWMGNAKQLTYGRVDTLGVLTEWRQQYGRVVGYYIGLRPQMQITDADIVKEIFLKQFSNFVNRPDAQGETEHNLARLRDNEWKENRRVLNPSFTTKKLKSLAVMMNKVEDVLMEILDEKCSKNEALPAYKTAQGLTFQIITKTAFAMDVDCQRNENDPLYQNIKAWLNYPFSPLIFLILMFPGLKHLFRFLLRFESRNKLFKDMHRHIKGIINFRRANPEAMKGEADLIGLMIEASAGKHAIDQTKELTTNILKDDDDQTDNIIKTNVKTEEVSKVAKPGKYLLSDEEIMDNCILFLMAGFDSTSNTIAFAFHLLAREPEIQERAYNEIVSEIGDLQVITAEDCKKLPYVEQIIYETLRMYPPVPIFLHRECKETVTIKGITIPAGTVVETPPWILHRDPEYWPEPDKFDPDRFAPENQTETQKFAFAPWGLGPRMCIGARFALIEATTALAKIIREYKIIPSDKYKADMKVQVKYILLNPAEEIYVTLEFHNSRKVFQPEICLIRLSWVISMASTSYTLLFICIFSFVINVFGQVCSPIGQICTHTTDCCKGCCEAHSCVDRAFSCSGDMIAQPGYETCARFYCPREHICYLREVCPPENACPRAPACRRVDFSNNRTDYRYYRNSSSPSTPRLVLMDSSSSLALIFSILLSSLANLR</sequence>
<comment type="cofactor">
    <cofactor evidence="1 13">
        <name>heme</name>
        <dbReference type="ChEBI" id="CHEBI:30413"/>
    </cofactor>
</comment>
<dbReference type="InterPro" id="IPR050476">
    <property type="entry name" value="Insect_CytP450_Detox"/>
</dbReference>
<dbReference type="PROSITE" id="PS60019">
    <property type="entry name" value="I_CONOTOXIN"/>
    <property type="match status" value="1"/>
</dbReference>
<dbReference type="GO" id="GO:0005789">
    <property type="term" value="C:endoplasmic reticulum membrane"/>
    <property type="evidence" value="ECO:0007669"/>
    <property type="project" value="UniProtKB-SubCell"/>
</dbReference>
<dbReference type="Proteomes" id="UP000198287">
    <property type="component" value="Unassembled WGS sequence"/>
</dbReference>
<evidence type="ECO:0000256" key="5">
    <source>
        <dbReference type="ARBA" id="ARBA00022617"/>
    </source>
</evidence>
<dbReference type="GO" id="GO:0016705">
    <property type="term" value="F:oxidoreductase activity, acting on paired donors, with incorporation or reduction of molecular oxygen"/>
    <property type="evidence" value="ECO:0007669"/>
    <property type="project" value="InterPro"/>
</dbReference>
<reference evidence="15 16" key="1">
    <citation type="submission" date="2015-12" db="EMBL/GenBank/DDBJ databases">
        <title>The genome of Folsomia candida.</title>
        <authorList>
            <person name="Faddeeva A."/>
            <person name="Derks M.F."/>
            <person name="Anvar Y."/>
            <person name="Smit S."/>
            <person name="Van Straalen N."/>
            <person name="Roelofs D."/>
        </authorList>
    </citation>
    <scope>NUCLEOTIDE SEQUENCE [LARGE SCALE GENOMIC DNA]</scope>
    <source>
        <strain evidence="15 16">VU population</strain>
        <tissue evidence="15">Whole body</tissue>
    </source>
</reference>
<dbReference type="Gene3D" id="1.10.630.10">
    <property type="entry name" value="Cytochrome P450"/>
    <property type="match status" value="1"/>
</dbReference>
<keyword evidence="9" id="KW-0560">Oxidoreductase</keyword>
<dbReference type="InterPro" id="IPR036396">
    <property type="entry name" value="Cyt_P450_sf"/>
</dbReference>
<evidence type="ECO:0000313" key="16">
    <source>
        <dbReference type="Proteomes" id="UP000198287"/>
    </source>
</evidence>
<name>A0A226F3G6_FOLCA</name>
<evidence type="ECO:0000256" key="1">
    <source>
        <dbReference type="ARBA" id="ARBA00001971"/>
    </source>
</evidence>
<feature type="binding site" description="axial binding residue" evidence="13">
    <location>
        <position position="484"/>
    </location>
    <ligand>
        <name>heme</name>
        <dbReference type="ChEBI" id="CHEBI:30413"/>
    </ligand>
    <ligandPart>
        <name>Fe</name>
        <dbReference type="ChEBI" id="CHEBI:18248"/>
    </ligandPart>
</feature>
<dbReference type="InterPro" id="IPR001128">
    <property type="entry name" value="Cyt_P450"/>
</dbReference>
<proteinExistence type="inferred from homology"/>
<dbReference type="PRINTS" id="PR00463">
    <property type="entry name" value="EP450I"/>
</dbReference>
<dbReference type="PROSITE" id="PS00086">
    <property type="entry name" value="CYTOCHROME_P450"/>
    <property type="match status" value="1"/>
</dbReference>
<dbReference type="CDD" id="cd11055">
    <property type="entry name" value="CYP3A-like"/>
    <property type="match status" value="1"/>
</dbReference>
<keyword evidence="8" id="KW-0492">Microsome</keyword>
<gene>
    <name evidence="15" type="ORF">Fcan01_03680</name>
</gene>
<comment type="similarity">
    <text evidence="4">Belongs to the cytochrome P450 family.</text>
</comment>
<dbReference type="SUPFAM" id="SSF48264">
    <property type="entry name" value="Cytochrome P450"/>
    <property type="match status" value="1"/>
</dbReference>
<dbReference type="EMBL" id="LNIX01000001">
    <property type="protein sequence ID" value="OXA63466.1"/>
    <property type="molecule type" value="Genomic_DNA"/>
</dbReference>
<keyword evidence="14" id="KW-0812">Transmembrane</keyword>
<dbReference type="InterPro" id="IPR017972">
    <property type="entry name" value="Cyt_P450_CS"/>
</dbReference>
<dbReference type="OMA" id="HRECKET"/>
<keyword evidence="14" id="KW-1133">Transmembrane helix</keyword>
<evidence type="ECO:0000256" key="3">
    <source>
        <dbReference type="ARBA" id="ARBA00004406"/>
    </source>
</evidence>
<keyword evidence="11" id="KW-0503">Monooxygenase</keyword>
<dbReference type="PRINTS" id="PR00385">
    <property type="entry name" value="P450"/>
</dbReference>
<keyword evidence="6 13" id="KW-0479">Metal-binding</keyword>
<evidence type="ECO:0000256" key="2">
    <source>
        <dbReference type="ARBA" id="ARBA00004174"/>
    </source>
</evidence>
<evidence type="ECO:0000256" key="12">
    <source>
        <dbReference type="ARBA" id="ARBA00023136"/>
    </source>
</evidence>